<dbReference type="InterPro" id="IPR054309">
    <property type="entry name" value="NorB_cytochrome_c-like"/>
</dbReference>
<feature type="transmembrane region" description="Helical" evidence="1">
    <location>
        <begin position="299"/>
        <end position="322"/>
    </location>
</feature>
<feature type="transmembrane region" description="Helical" evidence="1">
    <location>
        <begin position="600"/>
        <end position="623"/>
    </location>
</feature>
<feature type="transmembrane region" description="Helical" evidence="1">
    <location>
        <begin position="558"/>
        <end position="580"/>
    </location>
</feature>
<dbReference type="InterPro" id="IPR000883">
    <property type="entry name" value="Cyt_C_Oxase_1"/>
</dbReference>
<feature type="transmembrane region" description="Helical" evidence="1">
    <location>
        <begin position="678"/>
        <end position="701"/>
    </location>
</feature>
<name>A0A1I3ZWX7_9HYPH</name>
<feature type="transmembrane region" description="Helical" evidence="1">
    <location>
        <begin position="492"/>
        <end position="518"/>
    </location>
</feature>
<dbReference type="EMBL" id="FOSK01000005">
    <property type="protein sequence ID" value="SFK48136.1"/>
    <property type="molecule type" value="Genomic_DNA"/>
</dbReference>
<accession>A0A1I3ZWX7</accession>
<dbReference type="Proteomes" id="UP000199598">
    <property type="component" value="Unassembled WGS sequence"/>
</dbReference>
<feature type="transmembrane region" description="Helical" evidence="1">
    <location>
        <begin position="382"/>
        <end position="406"/>
    </location>
</feature>
<evidence type="ECO:0000256" key="1">
    <source>
        <dbReference type="SAM" id="Phobius"/>
    </source>
</evidence>
<dbReference type="RefSeq" id="WP_093519653.1">
    <property type="nucleotide sequence ID" value="NZ_FOSK01000005.1"/>
</dbReference>
<dbReference type="Gene3D" id="1.20.210.10">
    <property type="entry name" value="Cytochrome c oxidase-like, subunit I domain"/>
    <property type="match status" value="1"/>
</dbReference>
<evidence type="ECO:0000313" key="3">
    <source>
        <dbReference type="EMBL" id="SFK48136.1"/>
    </source>
</evidence>
<feature type="transmembrane region" description="Helical" evidence="1">
    <location>
        <begin position="643"/>
        <end position="666"/>
    </location>
</feature>
<keyword evidence="1" id="KW-0812">Transmembrane</keyword>
<organism evidence="3 4">
    <name type="scientific">Pseudovibrio ascidiaceicola</name>
    <dbReference type="NCBI Taxonomy" id="285279"/>
    <lineage>
        <taxon>Bacteria</taxon>
        <taxon>Pseudomonadati</taxon>
        <taxon>Pseudomonadota</taxon>
        <taxon>Alphaproteobacteria</taxon>
        <taxon>Hyphomicrobiales</taxon>
        <taxon>Stappiaceae</taxon>
        <taxon>Pseudovibrio</taxon>
    </lineage>
</organism>
<keyword evidence="1" id="KW-1133">Transmembrane helix</keyword>
<keyword evidence="4" id="KW-1185">Reference proteome</keyword>
<feature type="transmembrane region" description="Helical" evidence="1">
    <location>
        <begin position="349"/>
        <end position="370"/>
    </location>
</feature>
<feature type="transmembrane region" description="Helical" evidence="1">
    <location>
        <begin position="15"/>
        <end position="35"/>
    </location>
</feature>
<sequence length="768" mass="86514">MFDKDYDVTFSLKRLWILLGVGMVLAFGVLLFFGAEIYRLKPPIPEMVVSDNGDIIYTKDDIEEGQNVWQSLGGMQQGSVWGHGSYVAPDWSTDWLHREALALLDVYHRARVGSGYTPPSDEQRAFLQVLVEEEMRRNRYNPANETITISDDRAVAVRQVEDHFTKLFSSYDNIDGQNLRDDYAFPPNILITPDQAQKLSAFFFWTSWSSVTNRPDDTISYTSNWPHEPLVGNQPSGAAFIWTIVSILLLLGCAGALCFYYVRQYDLWRERIVPEGGAASKNPLANVKLTSSMRATAKYFWVVVGLMVAQVALGILTAHYAVEGQDLYGIPLAEFIPYSISRTWHTQLAVFWIATAWLGTGLFMAPLLSGKDPAYQTLGVNFLWICLIIIVVGSFAGEWLGVNQFFSRTMNFWFGHQGYEYVDLGRFWQIFLFIGLLLWLVLVLRALYPALKGGHNRSLIALTLLSATAIGLLYGAGLFWGQNTHISVMEYWRWWVVHLWVEGVFEVFATAIIALIFVNLKLLRSSTAAVAVIFATIIFMSGGVLGTFHHLYWSGTPIGVLALGAVFSALEVVPLLVIGFEAYQTHKLEQNTQWINHYKWPLNFFASVLFWNLVGAGLLGFFINPPLALYYMQGLNSTPAHGHAAMFGVYGLLGIGLMLFCLRSLIPDNRWSDKWLQQAFWGLNIGLAMMLGLSLIPQGIYQAYISFTESYWLARAPETIHGPVMTALVWARVPGDIVFSWGIFSIVMFMYRAYFGQPVNEKEQAAKA</sequence>
<dbReference type="PANTHER" id="PTHR10422:SF38">
    <property type="entry name" value="CYTOCHROME B SUBUNIT OF NITRIC OXIDE REDUCTASE"/>
    <property type="match status" value="1"/>
</dbReference>
<feature type="transmembrane region" description="Helical" evidence="1">
    <location>
        <begin position="737"/>
        <end position="755"/>
    </location>
</feature>
<comment type="caution">
    <text evidence="3">The sequence shown here is derived from an EMBL/GenBank/DDBJ whole genome shotgun (WGS) entry which is preliminary data.</text>
</comment>
<keyword evidence="1" id="KW-0472">Membrane</keyword>
<feature type="transmembrane region" description="Helical" evidence="1">
    <location>
        <begin position="239"/>
        <end position="262"/>
    </location>
</feature>
<evidence type="ECO:0000259" key="2">
    <source>
        <dbReference type="Pfam" id="PF22085"/>
    </source>
</evidence>
<dbReference type="SUPFAM" id="SSF81442">
    <property type="entry name" value="Cytochrome c oxidase subunit I-like"/>
    <property type="match status" value="1"/>
</dbReference>
<dbReference type="Pfam" id="PF22085">
    <property type="entry name" value="NorB_cytochrome_c-like"/>
    <property type="match status" value="1"/>
</dbReference>
<protein>
    <submittedName>
        <fullName evidence="3">Nitric oxide reductase subunit B</fullName>
    </submittedName>
</protein>
<feature type="domain" description="Nitric oxide reductase subunit B cytochrome c-like" evidence="2">
    <location>
        <begin position="45"/>
        <end position="227"/>
    </location>
</feature>
<feature type="transmembrane region" description="Helical" evidence="1">
    <location>
        <begin position="459"/>
        <end position="480"/>
    </location>
</feature>
<feature type="transmembrane region" description="Helical" evidence="1">
    <location>
        <begin position="426"/>
        <end position="447"/>
    </location>
</feature>
<evidence type="ECO:0000313" key="4">
    <source>
        <dbReference type="Proteomes" id="UP000199598"/>
    </source>
</evidence>
<proteinExistence type="predicted"/>
<feature type="transmembrane region" description="Helical" evidence="1">
    <location>
        <begin position="530"/>
        <end position="552"/>
    </location>
</feature>
<dbReference type="PANTHER" id="PTHR10422">
    <property type="entry name" value="CYTOCHROME C OXIDASE SUBUNIT 1"/>
    <property type="match status" value="1"/>
</dbReference>
<gene>
    <name evidence="3" type="ORF">SAMN04488518_105314</name>
</gene>
<reference evidence="3 4" key="1">
    <citation type="submission" date="2016-10" db="EMBL/GenBank/DDBJ databases">
        <authorList>
            <person name="Varghese N."/>
            <person name="Submissions S."/>
        </authorList>
    </citation>
    <scope>NUCLEOTIDE SEQUENCE [LARGE SCALE GENOMIC DNA]</scope>
    <source>
        <strain evidence="3 4">DSM 16392</strain>
    </source>
</reference>
<dbReference type="InterPro" id="IPR036927">
    <property type="entry name" value="Cyt_c_oxase-like_su1_sf"/>
</dbReference>
<dbReference type="Pfam" id="PF00115">
    <property type="entry name" value="COX1"/>
    <property type="match status" value="1"/>
</dbReference>